<dbReference type="InterPro" id="IPR050319">
    <property type="entry name" value="ABC_transp_ATP-bind"/>
</dbReference>
<accession>A0A2V5KAA4</accession>
<dbReference type="GO" id="GO:0005524">
    <property type="term" value="F:ATP binding"/>
    <property type="evidence" value="ECO:0007669"/>
    <property type="project" value="UniProtKB-KW"/>
</dbReference>
<dbReference type="InterPro" id="IPR003593">
    <property type="entry name" value="AAA+_ATPase"/>
</dbReference>
<dbReference type="Gene3D" id="3.40.50.300">
    <property type="entry name" value="P-loop containing nucleotide triphosphate hydrolases"/>
    <property type="match status" value="1"/>
</dbReference>
<name>A0A2V5KAA4_9BACL</name>
<dbReference type="PROSITE" id="PS00211">
    <property type="entry name" value="ABC_TRANSPORTER_1"/>
    <property type="match status" value="1"/>
</dbReference>
<protein>
    <recommendedName>
        <fullName evidence="5">ABC transporter domain-containing protein</fullName>
    </recommendedName>
</protein>
<reference evidence="6 7" key="1">
    <citation type="submission" date="2018-05" db="EMBL/GenBank/DDBJ databases">
        <title>Paenibacillus flagellatus sp. nov., isolated from selenium mineral soil.</title>
        <authorList>
            <person name="Dai X."/>
        </authorList>
    </citation>
    <scope>NUCLEOTIDE SEQUENCE [LARGE SCALE GENOMIC DNA]</scope>
    <source>
        <strain evidence="6 7">DXL2</strain>
    </source>
</reference>
<evidence type="ECO:0000256" key="2">
    <source>
        <dbReference type="ARBA" id="ARBA00022448"/>
    </source>
</evidence>
<gene>
    <name evidence="6" type="ORF">DLM86_05150</name>
</gene>
<dbReference type="Pfam" id="PF00005">
    <property type="entry name" value="ABC_tran"/>
    <property type="match status" value="1"/>
</dbReference>
<dbReference type="CDD" id="cd03257">
    <property type="entry name" value="ABC_NikE_OppD_transporters"/>
    <property type="match status" value="1"/>
</dbReference>
<dbReference type="GO" id="GO:0016887">
    <property type="term" value="F:ATP hydrolysis activity"/>
    <property type="evidence" value="ECO:0007669"/>
    <property type="project" value="InterPro"/>
</dbReference>
<dbReference type="RefSeq" id="WP_110838894.1">
    <property type="nucleotide sequence ID" value="NZ_QJVJ01000002.1"/>
</dbReference>
<dbReference type="SUPFAM" id="SSF52540">
    <property type="entry name" value="P-loop containing nucleoside triphosphate hydrolases"/>
    <property type="match status" value="1"/>
</dbReference>
<evidence type="ECO:0000313" key="7">
    <source>
        <dbReference type="Proteomes" id="UP000247476"/>
    </source>
</evidence>
<dbReference type="PANTHER" id="PTHR43776">
    <property type="entry name" value="TRANSPORT ATP-BINDING PROTEIN"/>
    <property type="match status" value="1"/>
</dbReference>
<dbReference type="EMBL" id="QJVJ01000002">
    <property type="protein sequence ID" value="PYI56368.1"/>
    <property type="molecule type" value="Genomic_DNA"/>
</dbReference>
<dbReference type="OrthoDB" id="9802264at2"/>
<dbReference type="Pfam" id="PF08352">
    <property type="entry name" value="oligo_HPY"/>
    <property type="match status" value="1"/>
</dbReference>
<evidence type="ECO:0000256" key="1">
    <source>
        <dbReference type="ARBA" id="ARBA00005417"/>
    </source>
</evidence>
<organism evidence="6 7">
    <name type="scientific">Paenibacillus flagellatus</name>
    <dbReference type="NCBI Taxonomy" id="2211139"/>
    <lineage>
        <taxon>Bacteria</taxon>
        <taxon>Bacillati</taxon>
        <taxon>Bacillota</taxon>
        <taxon>Bacilli</taxon>
        <taxon>Bacillales</taxon>
        <taxon>Paenibacillaceae</taxon>
        <taxon>Paenibacillus</taxon>
    </lineage>
</organism>
<evidence type="ECO:0000256" key="4">
    <source>
        <dbReference type="ARBA" id="ARBA00022840"/>
    </source>
</evidence>
<dbReference type="AlphaFoldDB" id="A0A2V5KAA4"/>
<sequence length="337" mass="37199">MNDILLDVKRLKKYYPLQKSWLSGRRGHVKAVDDVSFSIYKGETFGLVGESGCGKSTLSRVIMRLTDADEGEIRFEDQDLLKMKGGALRRHRAKLQMVFQKPFESLNPRKTVGQIIGAPFEIHGVASGSDKDKRVKRLLELVGLPSQYADRYPHEFSGGQRQRIGIARAIALNPKLVVCDEAVSALDVSIQSQILNLLNDLQREFGLTYLFISHNLSVVQHMSNRIGVMYLGKMVEIADADELYANARHPYTKALLSAIPAPDPDAGKERIILTGDVPSPVNPPQGCRFCTRCRDAMPICSEVAPEFVRVGDNHEVACHLYANDGPASGSVEGGRAP</sequence>
<dbReference type="NCBIfam" id="TIGR01727">
    <property type="entry name" value="oligo_HPY"/>
    <property type="match status" value="1"/>
</dbReference>
<dbReference type="InterPro" id="IPR003439">
    <property type="entry name" value="ABC_transporter-like_ATP-bd"/>
</dbReference>
<dbReference type="SMART" id="SM00382">
    <property type="entry name" value="AAA"/>
    <property type="match status" value="1"/>
</dbReference>
<dbReference type="FunFam" id="3.40.50.300:FF:000016">
    <property type="entry name" value="Oligopeptide ABC transporter ATP-binding component"/>
    <property type="match status" value="1"/>
</dbReference>
<comment type="similarity">
    <text evidence="1">Belongs to the ABC transporter superfamily.</text>
</comment>
<keyword evidence="7" id="KW-1185">Reference proteome</keyword>
<dbReference type="Proteomes" id="UP000247476">
    <property type="component" value="Unassembled WGS sequence"/>
</dbReference>
<dbReference type="InterPro" id="IPR013563">
    <property type="entry name" value="Oligopep_ABC_C"/>
</dbReference>
<comment type="caution">
    <text evidence="6">The sequence shown here is derived from an EMBL/GenBank/DDBJ whole genome shotgun (WGS) entry which is preliminary data.</text>
</comment>
<evidence type="ECO:0000313" key="6">
    <source>
        <dbReference type="EMBL" id="PYI56368.1"/>
    </source>
</evidence>
<feature type="domain" description="ABC transporter" evidence="5">
    <location>
        <begin position="6"/>
        <end position="256"/>
    </location>
</feature>
<dbReference type="GO" id="GO:0015833">
    <property type="term" value="P:peptide transport"/>
    <property type="evidence" value="ECO:0007669"/>
    <property type="project" value="InterPro"/>
</dbReference>
<proteinExistence type="inferred from homology"/>
<dbReference type="InterPro" id="IPR017871">
    <property type="entry name" value="ABC_transporter-like_CS"/>
</dbReference>
<dbReference type="InterPro" id="IPR027417">
    <property type="entry name" value="P-loop_NTPase"/>
</dbReference>
<keyword evidence="2" id="KW-0813">Transport</keyword>
<evidence type="ECO:0000256" key="3">
    <source>
        <dbReference type="ARBA" id="ARBA00022741"/>
    </source>
</evidence>
<keyword evidence="3" id="KW-0547">Nucleotide-binding</keyword>
<dbReference type="PROSITE" id="PS50893">
    <property type="entry name" value="ABC_TRANSPORTER_2"/>
    <property type="match status" value="1"/>
</dbReference>
<dbReference type="GO" id="GO:0055085">
    <property type="term" value="P:transmembrane transport"/>
    <property type="evidence" value="ECO:0007669"/>
    <property type="project" value="UniProtKB-ARBA"/>
</dbReference>
<keyword evidence="4" id="KW-0067">ATP-binding</keyword>
<evidence type="ECO:0000259" key="5">
    <source>
        <dbReference type="PROSITE" id="PS50893"/>
    </source>
</evidence>